<evidence type="ECO:0000256" key="2">
    <source>
        <dbReference type="ARBA" id="ARBA00005297"/>
    </source>
</evidence>
<dbReference type="PANTHER" id="PTHR42839:SF2">
    <property type="entry name" value="ISOCHORISMATE SYNTHASE ENTC"/>
    <property type="match status" value="1"/>
</dbReference>
<dbReference type="NCBIfam" id="TIGR00543">
    <property type="entry name" value="isochor_syn"/>
    <property type="match status" value="1"/>
</dbReference>
<feature type="domain" description="Chorismate-utilising enzyme C-terminal" evidence="6">
    <location>
        <begin position="95"/>
        <end position="344"/>
    </location>
</feature>
<dbReference type="Proteomes" id="UP000037755">
    <property type="component" value="Unassembled WGS sequence"/>
</dbReference>
<comment type="caution">
    <text evidence="7">The sequence shown here is derived from an EMBL/GenBank/DDBJ whole genome shotgun (WGS) entry which is preliminary data.</text>
</comment>
<dbReference type="AlphaFoldDB" id="A0A0M9VJM9"/>
<evidence type="ECO:0000256" key="5">
    <source>
        <dbReference type="ARBA" id="ARBA00041564"/>
    </source>
</evidence>
<evidence type="ECO:0000256" key="4">
    <source>
        <dbReference type="ARBA" id="ARBA00023235"/>
    </source>
</evidence>
<organism evidence="7 8">
    <name type="scientific">Flavobacterium akiainvivens</name>
    <dbReference type="NCBI Taxonomy" id="1202724"/>
    <lineage>
        <taxon>Bacteria</taxon>
        <taxon>Pseudomonadati</taxon>
        <taxon>Bacteroidota</taxon>
        <taxon>Flavobacteriia</taxon>
        <taxon>Flavobacteriales</taxon>
        <taxon>Flavobacteriaceae</taxon>
        <taxon>Flavobacterium</taxon>
    </lineage>
</organism>
<dbReference type="RefSeq" id="WP_054409671.1">
    <property type="nucleotide sequence ID" value="NZ_FOYA01000002.1"/>
</dbReference>
<comment type="catalytic activity">
    <reaction evidence="1">
        <text>chorismate = isochorismate</text>
        <dbReference type="Rhea" id="RHEA:18985"/>
        <dbReference type="ChEBI" id="CHEBI:29748"/>
        <dbReference type="ChEBI" id="CHEBI:29780"/>
        <dbReference type="EC" id="5.4.4.2"/>
    </reaction>
</comment>
<dbReference type="PANTHER" id="PTHR42839">
    <property type="entry name" value="ISOCHORISMATE SYNTHASE ENTC"/>
    <property type="match status" value="1"/>
</dbReference>
<dbReference type="OrthoDB" id="9806579at2"/>
<evidence type="ECO:0000256" key="1">
    <source>
        <dbReference type="ARBA" id="ARBA00000799"/>
    </source>
</evidence>
<dbReference type="PATRIC" id="fig|1202724.3.peg.3986"/>
<reference evidence="7 8" key="1">
    <citation type="submission" date="2015-08" db="EMBL/GenBank/DDBJ databases">
        <title>Whole genome sequence of Flavobacterium akiainvivens IK-1T, from decaying Wikstroemia oahuensis, an endemic Hawaiian shrub.</title>
        <authorList>
            <person name="Wan X."/>
            <person name="Hou S."/>
            <person name="Saito J."/>
            <person name="Donachie S."/>
        </authorList>
    </citation>
    <scope>NUCLEOTIDE SEQUENCE [LARGE SCALE GENOMIC DNA]</scope>
    <source>
        <strain evidence="7 8">IK-1</strain>
    </source>
</reference>
<dbReference type="InterPro" id="IPR005801">
    <property type="entry name" value="ADC_synthase"/>
</dbReference>
<dbReference type="InterPro" id="IPR015890">
    <property type="entry name" value="Chorismate_C"/>
</dbReference>
<dbReference type="SUPFAM" id="SSF56322">
    <property type="entry name" value="ADC synthase"/>
    <property type="match status" value="1"/>
</dbReference>
<dbReference type="GO" id="GO:0008909">
    <property type="term" value="F:isochorismate synthase activity"/>
    <property type="evidence" value="ECO:0007669"/>
    <property type="project" value="UniProtKB-EC"/>
</dbReference>
<dbReference type="InterPro" id="IPR004561">
    <property type="entry name" value="IsoChor_synthase"/>
</dbReference>
<evidence type="ECO:0000256" key="3">
    <source>
        <dbReference type="ARBA" id="ARBA00012824"/>
    </source>
</evidence>
<evidence type="ECO:0000259" key="6">
    <source>
        <dbReference type="Pfam" id="PF00425"/>
    </source>
</evidence>
<comment type="similarity">
    <text evidence="2">Belongs to the isochorismate synthase family.</text>
</comment>
<accession>A0A0M9VJM9</accession>
<sequence length="352" mass="39319">MTNIFLRIQEQLAANLPFAVYSKPGSEALTGVFQVTEGNFTVTDHTESGFIFAPFNQGSTAFIPHNQSDIITSELKPEDAPALSNGLEPNPDYGKKHFENLVNQCITTIKSGEFDKLVASRTEIVENESIDIIALYKRLLYTYPNALRYCFFSPETGLWMGATPEQLIKVEANTLHTVALAGTQLYSPEKKAVWQDKEKQEQLFVTQYITNTLQPFTTTISATEPYTFRAGNLVHIKTDISAEIASQSTLKEVISALHPTPAVCGLPKAEAMGFLIDNEDYNREYYAGYLGELNHDFATGQPKTDLFVNLRCMKVTDNKAHLYIGCGITADSDPEKEYMETVNKSMTMKKLF</sequence>
<dbReference type="EMBL" id="LIYD01000005">
    <property type="protein sequence ID" value="KOS07950.1"/>
    <property type="molecule type" value="Genomic_DNA"/>
</dbReference>
<proteinExistence type="inferred from homology"/>
<keyword evidence="4" id="KW-0413">Isomerase</keyword>
<evidence type="ECO:0000313" key="7">
    <source>
        <dbReference type="EMBL" id="KOS07950.1"/>
    </source>
</evidence>
<name>A0A0M9VJM9_9FLAO</name>
<dbReference type="Gene3D" id="3.60.120.10">
    <property type="entry name" value="Anthranilate synthase"/>
    <property type="match status" value="1"/>
</dbReference>
<dbReference type="Pfam" id="PF00425">
    <property type="entry name" value="Chorismate_bind"/>
    <property type="match status" value="1"/>
</dbReference>
<dbReference type="STRING" id="1202724.AM493_19235"/>
<keyword evidence="8" id="KW-1185">Reference proteome</keyword>
<dbReference type="EC" id="5.4.4.2" evidence="3"/>
<evidence type="ECO:0000313" key="8">
    <source>
        <dbReference type="Proteomes" id="UP000037755"/>
    </source>
</evidence>
<protein>
    <recommendedName>
        <fullName evidence="3">isochorismate synthase</fullName>
        <ecNumber evidence="3">5.4.4.2</ecNumber>
    </recommendedName>
    <alternativeName>
        <fullName evidence="5">Isochorismate mutase</fullName>
    </alternativeName>
</protein>
<gene>
    <name evidence="7" type="ORF">AM493_19235</name>
</gene>